<evidence type="ECO:0000256" key="2">
    <source>
        <dbReference type="ARBA" id="ARBA00022576"/>
    </source>
</evidence>
<dbReference type="InterPro" id="IPR050103">
    <property type="entry name" value="Class-III_PLP-dep_AT"/>
</dbReference>
<dbReference type="InterPro" id="IPR015421">
    <property type="entry name" value="PyrdxlP-dep_Trfase_major"/>
</dbReference>
<dbReference type="PANTHER" id="PTHR11986:SF79">
    <property type="entry name" value="ACETYLORNITHINE AMINOTRANSFERASE, MITOCHONDRIAL"/>
    <property type="match status" value="1"/>
</dbReference>
<reference evidence="8" key="1">
    <citation type="submission" date="2016-10" db="EMBL/GenBank/DDBJ databases">
        <authorList>
            <person name="Varghese N."/>
            <person name="Submissions S."/>
        </authorList>
    </citation>
    <scope>NUCLEOTIDE SEQUENCE [LARGE SCALE GENOMIC DNA]</scope>
    <source>
        <strain evidence="8">CGMCC 4.7042</strain>
    </source>
</reference>
<dbReference type="EMBL" id="FNHI01000001">
    <property type="protein sequence ID" value="SDL75038.1"/>
    <property type="molecule type" value="Genomic_DNA"/>
</dbReference>
<dbReference type="GO" id="GO:0030170">
    <property type="term" value="F:pyridoxal phosphate binding"/>
    <property type="evidence" value="ECO:0007669"/>
    <property type="project" value="InterPro"/>
</dbReference>
<evidence type="ECO:0000256" key="1">
    <source>
        <dbReference type="ARBA" id="ARBA00001933"/>
    </source>
</evidence>
<dbReference type="FunFam" id="3.40.640.10:FF:000004">
    <property type="entry name" value="Acetylornithine aminotransferase"/>
    <property type="match status" value="1"/>
</dbReference>
<feature type="region of interest" description="Disordered" evidence="6">
    <location>
        <begin position="1"/>
        <end position="20"/>
    </location>
</feature>
<dbReference type="Gene3D" id="3.90.1150.10">
    <property type="entry name" value="Aspartate Aminotransferase, domain 1"/>
    <property type="match status" value="1"/>
</dbReference>
<sequence length="440" mass="45698">MTAGTTTASPATGAPVSPGHLGDVAARYRAHLSRGRAKLGEMFGGDVEVSSQGSRVRTAQGRDYLNCGGYGVFLTGACHPRVVAAVERQIRTHPLSTRLLLEPRAADAASALSRVAPAGLERVHFTGSGAEAVETALKLARSQGHRRIVSAVGGYHGKTLGALSATGKALYQDPFRPLLPDSVHVPYGDTDSLAEAVGPDGSDAVVLLEPVQGEAGVVVPPEGYLREVAALCARTGAFFVLDEVMTGLGRLGHWWGAEREDVVPDVLLVGKSLSGGVVPVAAAIATARAFRAFDRDPFLHTSTFSAAPIAMAAAEASIAVIEEEGLVERARALGDTVLTALRAPLETHCPHLVADVRGVGLLLGVEFRDDGLAGEFLLELLDRGVIVNHSLNAHAVVRLTPPAVLTDAETEELAAAIDGAARALAGRFPAEDGPNEARSS</sequence>
<keyword evidence="3 7" id="KW-0808">Transferase</keyword>
<dbReference type="OrthoDB" id="9801052at2"/>
<dbReference type="InterPro" id="IPR015424">
    <property type="entry name" value="PyrdxlP-dep_Trfase"/>
</dbReference>
<gene>
    <name evidence="7" type="ORF">SAMN05444921_101160</name>
</gene>
<comment type="similarity">
    <text evidence="5">Belongs to the class-III pyridoxal-phosphate-dependent aminotransferase family.</text>
</comment>
<dbReference type="AlphaFoldDB" id="A0A1G9ML98"/>
<evidence type="ECO:0000313" key="8">
    <source>
        <dbReference type="Proteomes" id="UP000199063"/>
    </source>
</evidence>
<dbReference type="Pfam" id="PF00202">
    <property type="entry name" value="Aminotran_3"/>
    <property type="match status" value="1"/>
</dbReference>
<dbReference type="CDD" id="cd00610">
    <property type="entry name" value="OAT_like"/>
    <property type="match status" value="1"/>
</dbReference>
<accession>A0A1G9ML98</accession>
<keyword evidence="2 7" id="KW-0032">Aminotransferase</keyword>
<evidence type="ECO:0000256" key="3">
    <source>
        <dbReference type="ARBA" id="ARBA00022679"/>
    </source>
</evidence>
<dbReference type="Proteomes" id="UP000199063">
    <property type="component" value="Unassembled WGS sequence"/>
</dbReference>
<dbReference type="GO" id="GO:0008483">
    <property type="term" value="F:transaminase activity"/>
    <property type="evidence" value="ECO:0007669"/>
    <property type="project" value="UniProtKB-KW"/>
</dbReference>
<dbReference type="STRING" id="1196353.SAMN05444921_101160"/>
<dbReference type="Gene3D" id="3.40.640.10">
    <property type="entry name" value="Type I PLP-dependent aspartate aminotransferase-like (Major domain)"/>
    <property type="match status" value="1"/>
</dbReference>
<evidence type="ECO:0000256" key="4">
    <source>
        <dbReference type="ARBA" id="ARBA00022898"/>
    </source>
</evidence>
<comment type="cofactor">
    <cofactor evidence="1">
        <name>pyridoxal 5'-phosphate</name>
        <dbReference type="ChEBI" id="CHEBI:597326"/>
    </cofactor>
</comment>
<organism evidence="7 8">
    <name type="scientific">Streptomyces wuyuanensis</name>
    <dbReference type="NCBI Taxonomy" id="1196353"/>
    <lineage>
        <taxon>Bacteria</taxon>
        <taxon>Bacillati</taxon>
        <taxon>Actinomycetota</taxon>
        <taxon>Actinomycetes</taxon>
        <taxon>Kitasatosporales</taxon>
        <taxon>Streptomycetaceae</taxon>
        <taxon>Streptomyces</taxon>
    </lineage>
</organism>
<keyword evidence="4 5" id="KW-0663">Pyridoxal phosphate</keyword>
<dbReference type="GeneID" id="40827498"/>
<proteinExistence type="inferred from homology"/>
<name>A0A1G9ML98_9ACTN</name>
<dbReference type="InterPro" id="IPR049704">
    <property type="entry name" value="Aminotrans_3_PPA_site"/>
</dbReference>
<dbReference type="RefSeq" id="WP_093651797.1">
    <property type="nucleotide sequence ID" value="NZ_FNHI01000001.1"/>
</dbReference>
<keyword evidence="8" id="KW-1185">Reference proteome</keyword>
<protein>
    <submittedName>
        <fullName evidence="7">Putrescine aminotransferase</fullName>
    </submittedName>
</protein>
<dbReference type="PANTHER" id="PTHR11986">
    <property type="entry name" value="AMINOTRANSFERASE CLASS III"/>
    <property type="match status" value="1"/>
</dbReference>
<dbReference type="PROSITE" id="PS00600">
    <property type="entry name" value="AA_TRANSFER_CLASS_3"/>
    <property type="match status" value="1"/>
</dbReference>
<dbReference type="InterPro" id="IPR005814">
    <property type="entry name" value="Aminotrans_3"/>
</dbReference>
<feature type="compositionally biased region" description="Low complexity" evidence="6">
    <location>
        <begin position="1"/>
        <end position="19"/>
    </location>
</feature>
<dbReference type="GO" id="GO:0042802">
    <property type="term" value="F:identical protein binding"/>
    <property type="evidence" value="ECO:0007669"/>
    <property type="project" value="TreeGrafter"/>
</dbReference>
<evidence type="ECO:0000313" key="7">
    <source>
        <dbReference type="EMBL" id="SDL75038.1"/>
    </source>
</evidence>
<dbReference type="InterPro" id="IPR015422">
    <property type="entry name" value="PyrdxlP-dep_Trfase_small"/>
</dbReference>
<evidence type="ECO:0000256" key="6">
    <source>
        <dbReference type="SAM" id="MobiDB-lite"/>
    </source>
</evidence>
<dbReference type="SUPFAM" id="SSF53383">
    <property type="entry name" value="PLP-dependent transferases"/>
    <property type="match status" value="1"/>
</dbReference>
<evidence type="ECO:0000256" key="5">
    <source>
        <dbReference type="RuleBase" id="RU003560"/>
    </source>
</evidence>